<comment type="caution">
    <text evidence="10">The sequence shown here is derived from an EMBL/GenBank/DDBJ whole genome shotgun (WGS) entry which is preliminary data.</text>
</comment>
<dbReference type="Gene3D" id="3.30.300.210">
    <property type="entry name" value="Nutrient germinant receptor protein C, domain 3"/>
    <property type="match status" value="1"/>
</dbReference>
<evidence type="ECO:0000313" key="10">
    <source>
        <dbReference type="EMBL" id="MFC0472798.1"/>
    </source>
</evidence>
<keyword evidence="11" id="KW-1185">Reference proteome</keyword>
<dbReference type="PANTHER" id="PTHR35789">
    <property type="entry name" value="SPORE GERMINATION PROTEIN B3"/>
    <property type="match status" value="1"/>
</dbReference>
<dbReference type="Proteomes" id="UP001589838">
    <property type="component" value="Unassembled WGS sequence"/>
</dbReference>
<evidence type="ECO:0000256" key="6">
    <source>
        <dbReference type="ARBA" id="ARBA00023139"/>
    </source>
</evidence>
<name>A0ABV6KLC3_9BACI</name>
<dbReference type="Pfam" id="PF05504">
    <property type="entry name" value="Spore_GerAC"/>
    <property type="match status" value="1"/>
</dbReference>
<protein>
    <submittedName>
        <fullName evidence="10">Ger(X)C family spore germination protein</fullName>
    </submittedName>
</protein>
<keyword evidence="5" id="KW-0472">Membrane</keyword>
<dbReference type="PANTHER" id="PTHR35789:SF1">
    <property type="entry name" value="SPORE GERMINATION PROTEIN B3"/>
    <property type="match status" value="1"/>
</dbReference>
<evidence type="ECO:0000256" key="5">
    <source>
        <dbReference type="ARBA" id="ARBA00023136"/>
    </source>
</evidence>
<dbReference type="PROSITE" id="PS51257">
    <property type="entry name" value="PROKAR_LIPOPROTEIN"/>
    <property type="match status" value="1"/>
</dbReference>
<dbReference type="InterPro" id="IPR057336">
    <property type="entry name" value="GerAC_N"/>
</dbReference>
<keyword evidence="3" id="KW-0309">Germination</keyword>
<feature type="domain" description="Spore germination protein N-terminal" evidence="9">
    <location>
        <begin position="21"/>
        <end position="195"/>
    </location>
</feature>
<evidence type="ECO:0000256" key="2">
    <source>
        <dbReference type="ARBA" id="ARBA00007886"/>
    </source>
</evidence>
<evidence type="ECO:0000256" key="4">
    <source>
        <dbReference type="ARBA" id="ARBA00022729"/>
    </source>
</evidence>
<comment type="subcellular location">
    <subcellularLocation>
        <location evidence="1">Membrane</location>
        <topology evidence="1">Lipid-anchor</topology>
    </subcellularLocation>
</comment>
<keyword evidence="4" id="KW-0732">Signal</keyword>
<evidence type="ECO:0000256" key="7">
    <source>
        <dbReference type="ARBA" id="ARBA00023288"/>
    </source>
</evidence>
<evidence type="ECO:0000259" key="9">
    <source>
        <dbReference type="Pfam" id="PF25198"/>
    </source>
</evidence>
<organism evidence="10 11">
    <name type="scientific">Halalkalibacter kiskunsagensis</name>
    <dbReference type="NCBI Taxonomy" id="1548599"/>
    <lineage>
        <taxon>Bacteria</taxon>
        <taxon>Bacillati</taxon>
        <taxon>Bacillota</taxon>
        <taxon>Bacilli</taxon>
        <taxon>Bacillales</taxon>
        <taxon>Bacillaceae</taxon>
        <taxon>Halalkalibacter</taxon>
    </lineage>
</organism>
<evidence type="ECO:0000256" key="1">
    <source>
        <dbReference type="ARBA" id="ARBA00004635"/>
    </source>
</evidence>
<keyword evidence="7" id="KW-0449">Lipoprotein</keyword>
<dbReference type="InterPro" id="IPR008844">
    <property type="entry name" value="Spore_GerAC-like"/>
</dbReference>
<accession>A0ABV6KLC3</accession>
<sequence>MRVVYIFFLIAVLLGASGCWDRKELNEVSFVTGMALEKGEKYQYFLTVEVINAEEFGGETTQGNTGTITYTMEGDLIAELNDKMNVGLTRDLNFSHTRVIVIDETLANEGIGPFLQFLERSAEFRNDFHLVISRGGKASDIIGTTYPIHRIPSIKMDEQFQTMEKEWGGYPDVRLTDFTSNITSDGRHPVAAAVTIQGNPEKGDDVDNNKQADLDAIVALNGLSVFKDDKLIGFLNVEQARDYLWTQDLKKTTLTATTPDGNYFAVRFFNSHTNIQTSYENNRPQITIELVLEGDIIATQSKVPIDKLTRFKELEEEAKNEVEKKIKGTIAHVQEEYGVDIFGFGETMYRQHYQQFKPIKDNWDEEFKKAEIKVNAKVLLRRDGIRTRSFLEEME</sequence>
<dbReference type="InterPro" id="IPR046953">
    <property type="entry name" value="Spore_GerAC-like_C"/>
</dbReference>
<dbReference type="RefSeq" id="WP_335962880.1">
    <property type="nucleotide sequence ID" value="NZ_JAXBLX010000036.1"/>
</dbReference>
<dbReference type="Pfam" id="PF25198">
    <property type="entry name" value="Spore_GerAC_N"/>
    <property type="match status" value="1"/>
</dbReference>
<feature type="domain" description="Spore germination GerAC-like C-terminal" evidence="8">
    <location>
        <begin position="221"/>
        <end position="384"/>
    </location>
</feature>
<evidence type="ECO:0000259" key="8">
    <source>
        <dbReference type="Pfam" id="PF05504"/>
    </source>
</evidence>
<keyword evidence="6" id="KW-0564">Palmitate</keyword>
<proteinExistence type="inferred from homology"/>
<reference evidence="10 11" key="1">
    <citation type="submission" date="2024-09" db="EMBL/GenBank/DDBJ databases">
        <authorList>
            <person name="Sun Q."/>
            <person name="Mori K."/>
        </authorList>
    </citation>
    <scope>NUCLEOTIDE SEQUENCE [LARGE SCALE GENOMIC DNA]</scope>
    <source>
        <strain evidence="10 11">NCAIM B.02610</strain>
    </source>
</reference>
<dbReference type="EMBL" id="JBHLUX010000087">
    <property type="protein sequence ID" value="MFC0472798.1"/>
    <property type="molecule type" value="Genomic_DNA"/>
</dbReference>
<evidence type="ECO:0000256" key="3">
    <source>
        <dbReference type="ARBA" id="ARBA00022544"/>
    </source>
</evidence>
<evidence type="ECO:0000313" key="11">
    <source>
        <dbReference type="Proteomes" id="UP001589838"/>
    </source>
</evidence>
<comment type="similarity">
    <text evidence="2">Belongs to the GerABKC lipoprotein family.</text>
</comment>
<gene>
    <name evidence="10" type="ORF">ACFFHM_20505</name>
</gene>
<dbReference type="NCBIfam" id="TIGR02887">
    <property type="entry name" value="spore_ger_x_C"/>
    <property type="match status" value="1"/>
</dbReference>
<dbReference type="InterPro" id="IPR038501">
    <property type="entry name" value="Spore_GerAC_C_sf"/>
</dbReference>